<dbReference type="VEuPathDB" id="AmoebaDB:ACA1_061030"/>
<sequence>MASAAVTEATLYDVDMPQHQLDQRHADAPEVVDDHLQAEASTTGQEEDEDRQSYPLGQSHTPLTSIPTLGQALIDGNNLDRKYVHSFLQVLADHSQFSDKYQHYEEDEYERKRKRKLRESERKMFFYAGQSANGGGSGDKSKRKAAASVDKGGSSGGASVSNKKRRRKERERERERVLDKDARRQLSGSAPMMMSMAGQRSQSSSPFNSPPTIAGTPSAERTGSMPNMPNMPQWSAAQNDRNASFYSASVPSAMPSHAQDMAGLHHQPHHHPHQVLSSVQAASHLMRHRASMPQLPTQQHQYLQRPGGYLHLSAGHYSPSSSFDYMPQQSPLSSSLSSSASSSVYYTSPAPSPSPASHIVPIRANDYAPSPPTYHHPQHRQVAMQQSSYASYYQRQPLQRYPHQQALLATSLPAEIMLDAYGGHLTAEEQPSDPTLDDESWTSSSISASSSGELSSGSESFSCFGPFDPAAIGGATAGDDGEDLACADMASAAAAAVESFMLANQHQHQQHLKEESSPEGAQQQAGGGVAVDEDWFNSFFSDTVGSPLLGGQTGDVPDGAQCYPALDSSHIDSLFADVEAYYGRLVN</sequence>
<evidence type="ECO:0000256" key="1">
    <source>
        <dbReference type="SAM" id="MobiDB-lite"/>
    </source>
</evidence>
<feature type="region of interest" description="Disordered" evidence="1">
    <location>
        <begin position="128"/>
        <end position="235"/>
    </location>
</feature>
<feature type="region of interest" description="Disordered" evidence="1">
    <location>
        <begin position="39"/>
        <end position="63"/>
    </location>
</feature>
<dbReference type="AlphaFoldDB" id="L8GWI8"/>
<dbReference type="EMBL" id="KB007974">
    <property type="protein sequence ID" value="ELR17365.1"/>
    <property type="molecule type" value="Genomic_DNA"/>
</dbReference>
<dbReference type="RefSeq" id="XP_004339378.1">
    <property type="nucleotide sequence ID" value="XM_004339330.1"/>
</dbReference>
<feature type="region of interest" description="Disordered" evidence="1">
    <location>
        <begin position="426"/>
        <end position="453"/>
    </location>
</feature>
<feature type="region of interest" description="Disordered" evidence="1">
    <location>
        <begin position="254"/>
        <end position="276"/>
    </location>
</feature>
<dbReference type="GeneID" id="14917999"/>
<feature type="compositionally biased region" description="Basic and acidic residues" evidence="1">
    <location>
        <begin position="170"/>
        <end position="184"/>
    </location>
</feature>
<keyword evidence="3" id="KW-1185">Reference proteome</keyword>
<organism evidence="2 3">
    <name type="scientific">Acanthamoeba castellanii (strain ATCC 30010 / Neff)</name>
    <dbReference type="NCBI Taxonomy" id="1257118"/>
    <lineage>
        <taxon>Eukaryota</taxon>
        <taxon>Amoebozoa</taxon>
        <taxon>Discosea</taxon>
        <taxon>Longamoebia</taxon>
        <taxon>Centramoebida</taxon>
        <taxon>Acanthamoebidae</taxon>
        <taxon>Acanthamoeba</taxon>
    </lineage>
</organism>
<reference evidence="2 3" key="1">
    <citation type="journal article" date="2013" name="Genome Biol.">
        <title>Genome of Acanthamoeba castellanii highlights extensive lateral gene transfer and early evolution of tyrosine kinase signaling.</title>
        <authorList>
            <person name="Clarke M."/>
            <person name="Lohan A.J."/>
            <person name="Liu B."/>
            <person name="Lagkouvardos I."/>
            <person name="Roy S."/>
            <person name="Zafar N."/>
            <person name="Bertelli C."/>
            <person name="Schilde C."/>
            <person name="Kianianmomeni A."/>
            <person name="Burglin T.R."/>
            <person name="Frech C."/>
            <person name="Turcotte B."/>
            <person name="Kopec K.O."/>
            <person name="Synnott J.M."/>
            <person name="Choo C."/>
            <person name="Paponov I."/>
            <person name="Finkler A."/>
            <person name="Soon Heng Tan C."/>
            <person name="Hutchins A.P."/>
            <person name="Weinmeier T."/>
            <person name="Rattei T."/>
            <person name="Chu J.S."/>
            <person name="Gimenez G."/>
            <person name="Irimia M."/>
            <person name="Rigden D.J."/>
            <person name="Fitzpatrick D.A."/>
            <person name="Lorenzo-Morales J."/>
            <person name="Bateman A."/>
            <person name="Chiu C.H."/>
            <person name="Tang P."/>
            <person name="Hegemann P."/>
            <person name="Fromm H."/>
            <person name="Raoult D."/>
            <person name="Greub G."/>
            <person name="Miranda-Saavedra D."/>
            <person name="Chen N."/>
            <person name="Nash P."/>
            <person name="Ginger M.L."/>
            <person name="Horn M."/>
            <person name="Schaap P."/>
            <person name="Caler L."/>
            <person name="Loftus B."/>
        </authorList>
    </citation>
    <scope>NUCLEOTIDE SEQUENCE [LARGE SCALE GENOMIC DNA]</scope>
    <source>
        <strain evidence="2 3">Neff</strain>
    </source>
</reference>
<dbReference type="Proteomes" id="UP000011083">
    <property type="component" value="Unassembled WGS sequence"/>
</dbReference>
<accession>L8GWI8</accession>
<proteinExistence type="predicted"/>
<dbReference type="KEGG" id="acan:ACA1_061030"/>
<feature type="compositionally biased region" description="Polar residues" evidence="1">
    <location>
        <begin position="199"/>
        <end position="211"/>
    </location>
</feature>
<feature type="compositionally biased region" description="Polar residues" evidence="1">
    <location>
        <begin position="219"/>
        <end position="235"/>
    </location>
</feature>
<feature type="region of interest" description="Disordered" evidence="1">
    <location>
        <begin position="322"/>
        <end position="388"/>
    </location>
</feature>
<feature type="compositionally biased region" description="Low complexity" evidence="1">
    <location>
        <begin position="441"/>
        <end position="453"/>
    </location>
</feature>
<feature type="region of interest" description="Disordered" evidence="1">
    <location>
        <begin position="505"/>
        <end position="528"/>
    </location>
</feature>
<feature type="compositionally biased region" description="Low complexity" evidence="1">
    <location>
        <begin position="330"/>
        <end position="349"/>
    </location>
</feature>
<evidence type="ECO:0000313" key="2">
    <source>
        <dbReference type="EMBL" id="ELR17365.1"/>
    </source>
</evidence>
<gene>
    <name evidence="2" type="ORF">ACA1_061030</name>
</gene>
<feature type="compositionally biased region" description="Low complexity" evidence="1">
    <location>
        <begin position="187"/>
        <end position="198"/>
    </location>
</feature>
<evidence type="ECO:0000313" key="3">
    <source>
        <dbReference type="Proteomes" id="UP000011083"/>
    </source>
</evidence>
<name>L8GWI8_ACACF</name>
<protein>
    <submittedName>
        <fullName evidence="2">Uncharacterized protein</fullName>
    </submittedName>
</protein>